<dbReference type="Pfam" id="PF00931">
    <property type="entry name" value="NB-ARC"/>
    <property type="match status" value="1"/>
</dbReference>
<dbReference type="Gene3D" id="3.40.50.300">
    <property type="entry name" value="P-loop containing nucleotide triphosphate hydrolases"/>
    <property type="match status" value="1"/>
</dbReference>
<dbReference type="GO" id="GO:0043531">
    <property type="term" value="F:ADP binding"/>
    <property type="evidence" value="ECO:0007669"/>
    <property type="project" value="InterPro"/>
</dbReference>
<keyword evidence="5" id="KW-1185">Reference proteome</keyword>
<keyword evidence="1" id="KW-1133">Transmembrane helix</keyword>
<dbReference type="InterPro" id="IPR040955">
    <property type="entry name" value="IMP2_N"/>
</dbReference>
<keyword evidence="1" id="KW-0472">Membrane</keyword>
<dbReference type="HOGENOM" id="CLU_230209_0_0_1"/>
<dbReference type="eggNOG" id="ENOG502RUM7">
    <property type="taxonomic scope" value="Eukaryota"/>
</dbReference>
<dbReference type="Gene3D" id="1.25.40.10">
    <property type="entry name" value="Tetratricopeptide repeat domain"/>
    <property type="match status" value="2"/>
</dbReference>
<dbReference type="Pfam" id="PF13424">
    <property type="entry name" value="TPR_12"/>
    <property type="match status" value="1"/>
</dbReference>
<dbReference type="InterPro" id="IPR002182">
    <property type="entry name" value="NB-ARC"/>
</dbReference>
<feature type="domain" description="NB-ARC" evidence="2">
    <location>
        <begin position="1075"/>
        <end position="1248"/>
    </location>
</feature>
<dbReference type="PANTHER" id="PTHR46082:SF6">
    <property type="entry name" value="AAA+ ATPASE DOMAIN-CONTAINING PROTEIN-RELATED"/>
    <property type="match status" value="1"/>
</dbReference>
<reference evidence="4 5" key="2">
    <citation type="journal article" date="2008" name="Nature">
        <title>The Phaeodactylum genome reveals the evolutionary history of diatom genomes.</title>
        <authorList>
            <person name="Bowler C."/>
            <person name="Allen A.E."/>
            <person name="Badger J.H."/>
            <person name="Grimwood J."/>
            <person name="Jabbari K."/>
            <person name="Kuo A."/>
            <person name="Maheswari U."/>
            <person name="Martens C."/>
            <person name="Maumus F."/>
            <person name="Otillar R.P."/>
            <person name="Rayko E."/>
            <person name="Salamov A."/>
            <person name="Vandepoele K."/>
            <person name="Beszteri B."/>
            <person name="Gruber A."/>
            <person name="Heijde M."/>
            <person name="Katinka M."/>
            <person name="Mock T."/>
            <person name="Valentin K."/>
            <person name="Verret F."/>
            <person name="Berges J.A."/>
            <person name="Brownlee C."/>
            <person name="Cadoret J.P."/>
            <person name="Chiovitti A."/>
            <person name="Choi C.J."/>
            <person name="Coesel S."/>
            <person name="De Martino A."/>
            <person name="Detter J.C."/>
            <person name="Durkin C."/>
            <person name="Falciatore A."/>
            <person name="Fournet J."/>
            <person name="Haruta M."/>
            <person name="Huysman M.J."/>
            <person name="Jenkins B.D."/>
            <person name="Jiroutova K."/>
            <person name="Jorgensen R.E."/>
            <person name="Joubert Y."/>
            <person name="Kaplan A."/>
            <person name="Kroger N."/>
            <person name="Kroth P.G."/>
            <person name="La Roche J."/>
            <person name="Lindquist E."/>
            <person name="Lommer M."/>
            <person name="Martin-Jezequel V."/>
            <person name="Lopez P.J."/>
            <person name="Lucas S."/>
            <person name="Mangogna M."/>
            <person name="McGinnis K."/>
            <person name="Medlin L.K."/>
            <person name="Montsant A."/>
            <person name="Oudot-Le Secq M.P."/>
            <person name="Napoli C."/>
            <person name="Obornik M."/>
            <person name="Parker M.S."/>
            <person name="Petit J.L."/>
            <person name="Porcel B.M."/>
            <person name="Poulsen N."/>
            <person name="Robison M."/>
            <person name="Rychlewski L."/>
            <person name="Rynearson T.A."/>
            <person name="Schmutz J."/>
            <person name="Shapiro H."/>
            <person name="Siaut M."/>
            <person name="Stanley M."/>
            <person name="Sussman M.R."/>
            <person name="Taylor A.R."/>
            <person name="Vardi A."/>
            <person name="von Dassow P."/>
            <person name="Vyverman W."/>
            <person name="Willis A."/>
            <person name="Wyrwicz L.S."/>
            <person name="Rokhsar D.S."/>
            <person name="Weissenbach J."/>
            <person name="Armbrust E.V."/>
            <person name="Green B.R."/>
            <person name="Van de Peer Y."/>
            <person name="Grigoriev I.V."/>
        </authorList>
    </citation>
    <scope>NUCLEOTIDE SEQUENCE [LARGE SCALE GENOMIC DNA]</scope>
    <source>
        <strain evidence="4 5">CCMP1335</strain>
    </source>
</reference>
<dbReference type="RefSeq" id="XP_002294195.1">
    <property type="nucleotide sequence ID" value="XM_002294159.1"/>
</dbReference>
<dbReference type="EMBL" id="CM000650">
    <property type="protein sequence ID" value="EED88550.1"/>
    <property type="molecule type" value="Genomic_DNA"/>
</dbReference>
<evidence type="ECO:0000313" key="4">
    <source>
        <dbReference type="EMBL" id="EED88550.1"/>
    </source>
</evidence>
<dbReference type="CDD" id="cd06661">
    <property type="entry name" value="GGCT_like"/>
    <property type="match status" value="1"/>
</dbReference>
<proteinExistence type="predicted"/>
<feature type="transmembrane region" description="Helical" evidence="1">
    <location>
        <begin position="12"/>
        <end position="32"/>
    </location>
</feature>
<dbReference type="KEGG" id="tps:THAPSDRAFT_24974"/>
<dbReference type="SUPFAM" id="SSF52540">
    <property type="entry name" value="P-loop containing nucleoside triphosphate hydrolases"/>
    <property type="match status" value="1"/>
</dbReference>
<evidence type="ECO:0000256" key="1">
    <source>
        <dbReference type="SAM" id="Phobius"/>
    </source>
</evidence>
<protein>
    <submittedName>
        <fullName evidence="4">Uncharacterized protein</fullName>
    </submittedName>
</protein>
<dbReference type="InterPro" id="IPR027417">
    <property type="entry name" value="P-loop_NTPase"/>
</dbReference>
<dbReference type="InterPro" id="IPR019734">
    <property type="entry name" value="TPR_rpt"/>
</dbReference>
<dbReference type="Pfam" id="PF18590">
    <property type="entry name" value="IMP2_N"/>
    <property type="match status" value="1"/>
</dbReference>
<reference evidence="4 5" key="1">
    <citation type="journal article" date="2004" name="Science">
        <title>The genome of the diatom Thalassiosira pseudonana: ecology, evolution, and metabolism.</title>
        <authorList>
            <person name="Armbrust E.V."/>
            <person name="Berges J.A."/>
            <person name="Bowler C."/>
            <person name="Green B.R."/>
            <person name="Martinez D."/>
            <person name="Putnam N.H."/>
            <person name="Zhou S."/>
            <person name="Allen A.E."/>
            <person name="Apt K.E."/>
            <person name="Bechner M."/>
            <person name="Brzezinski M.A."/>
            <person name="Chaal B.K."/>
            <person name="Chiovitti A."/>
            <person name="Davis A.K."/>
            <person name="Demarest M.S."/>
            <person name="Detter J.C."/>
            <person name="Glavina T."/>
            <person name="Goodstein D."/>
            <person name="Hadi M.Z."/>
            <person name="Hellsten U."/>
            <person name="Hildebrand M."/>
            <person name="Jenkins B.D."/>
            <person name="Jurka J."/>
            <person name="Kapitonov V.V."/>
            <person name="Kroger N."/>
            <person name="Lau W.W."/>
            <person name="Lane T.W."/>
            <person name="Larimer F.W."/>
            <person name="Lippmeier J.C."/>
            <person name="Lucas S."/>
            <person name="Medina M."/>
            <person name="Montsant A."/>
            <person name="Obornik M."/>
            <person name="Parker M.S."/>
            <person name="Palenik B."/>
            <person name="Pazour G.J."/>
            <person name="Richardson P.M."/>
            <person name="Rynearson T.A."/>
            <person name="Saito M.A."/>
            <person name="Schwartz D.C."/>
            <person name="Thamatrakoln K."/>
            <person name="Valentin K."/>
            <person name="Vardi A."/>
            <person name="Wilkerson F.P."/>
            <person name="Rokhsar D.S."/>
        </authorList>
    </citation>
    <scope>NUCLEOTIDE SEQUENCE [LARGE SCALE GENOMIC DNA]</scope>
    <source>
        <strain evidence="4 5">CCMP1335</strain>
    </source>
</reference>
<dbReference type="SMART" id="SM00028">
    <property type="entry name" value="TPR"/>
    <property type="match status" value="4"/>
</dbReference>
<dbReference type="SUPFAM" id="SSF48452">
    <property type="entry name" value="TPR-like"/>
    <property type="match status" value="1"/>
</dbReference>
<dbReference type="InterPro" id="IPR011990">
    <property type="entry name" value="TPR-like_helical_dom_sf"/>
</dbReference>
<dbReference type="InterPro" id="IPR013024">
    <property type="entry name" value="GGCT-like"/>
</dbReference>
<name>B8CD55_THAPS</name>
<dbReference type="InterPro" id="IPR053137">
    <property type="entry name" value="NLR-like"/>
</dbReference>
<accession>B8CD55</accession>
<dbReference type="PaxDb" id="35128-Thaps24974"/>
<organism evidence="4 5">
    <name type="scientific">Thalassiosira pseudonana</name>
    <name type="common">Marine diatom</name>
    <name type="synonym">Cyclotella nana</name>
    <dbReference type="NCBI Taxonomy" id="35128"/>
    <lineage>
        <taxon>Eukaryota</taxon>
        <taxon>Sar</taxon>
        <taxon>Stramenopiles</taxon>
        <taxon>Ochrophyta</taxon>
        <taxon>Bacillariophyta</taxon>
        <taxon>Coscinodiscophyceae</taxon>
        <taxon>Thalassiosirophycidae</taxon>
        <taxon>Thalassiosirales</taxon>
        <taxon>Thalassiosiraceae</taxon>
        <taxon>Thalassiosira</taxon>
    </lineage>
</organism>
<dbReference type="Proteomes" id="UP000001449">
    <property type="component" value="Chromosome 15"/>
</dbReference>
<feature type="domain" description="Immune mapped protein 2 N-terminal" evidence="3">
    <location>
        <begin position="2135"/>
        <end position="2222"/>
    </location>
</feature>
<dbReference type="STRING" id="35128.B8CD55"/>
<dbReference type="GeneID" id="7441970"/>
<evidence type="ECO:0000259" key="3">
    <source>
        <dbReference type="Pfam" id="PF18590"/>
    </source>
</evidence>
<dbReference type="Gene3D" id="3.10.490.10">
    <property type="entry name" value="Gamma-glutamyl cyclotransferase-like"/>
    <property type="match status" value="1"/>
</dbReference>
<evidence type="ECO:0000259" key="2">
    <source>
        <dbReference type="Pfam" id="PF00931"/>
    </source>
</evidence>
<evidence type="ECO:0000313" key="5">
    <source>
        <dbReference type="Proteomes" id="UP000001449"/>
    </source>
</evidence>
<gene>
    <name evidence="4" type="ORF">THAPSDRAFT_24974</name>
</gene>
<sequence>MSLPPPRQRKIITFTLALLFIGLLWVFDINIIDGRGGAWQQYLSPADVESKQGNSSSSSGGWGKRLGIVKTGRSVDDGDTNNGDDDDEAFRLKIERSFPSKQTIFTGAKEWSVYWTNASTMSFDSHDDDNDDDGNTYHKYDDYVADRSKLEAGGALQHFNDMKDRYQSLRALPDFYSHGLGWVEDRLGMVFAIIVAGDGAIENNNIDNINGNVTLEEGTVSVFIVDTIGKMKCGGGATASTNSNWTEYQPPLTMWVRANGPEIFAGTALPHLLLPKARPNKQQQHRCTWRFNFKAVPGEYSLHVKLLTFNGFANFDNEKCQKEQVPKDPSRRSEMFDVQNYNRSHPEELETLEKMNEGFVNEFALEKNFLHHRGLEGFKLYDKFDGCCEACARARGCKMWTMPGANHYDECELYFDNVEDDLDFLDKDNGQYLGRERNYSYKAQMLEDFPTVRMRRLGATTTKKQRDRRLAVASNELGKMWPIGDAPLWGKNRNEPVPYFIGCGWSALMSFENPCHYPSDDLLVGSGKSIQIVEKGDSKPSIKNEEMRQCNLQDERFGVSDGRWVRYPFPDESICPPMRKDDDIPGFREFMPFFNGTSMPAICWHRDDLTQVATTCAETGCSAASQHKWVSNMRETNFYAKWEPYNCVYQDLGDAEIQDCINRKNIVEIEARGLSISTILKNFLHQKLRNVNMTDAGAGPSTDGEKVKKSVRLDTLKIPHLLWHNSIEKHQAELDKFANVTDDPNVEHYFVTGFYYSSEREPHVQVDRSLLFSQMEYDTLVPKGYKMINGFDVTAAFTYDTAGQFDGMHIVARETIYLAEQTSTTQTNNMSDYIFGFGSIMNTSTHATWQTPSDKNTSIPGAVATIKREFGYTRKWNFRSSTGFTALGVSPAESREEAGEINGVVYRVSREEMPSFDRREVGYEKVKVPLDMLVFHPEISGTSEQTQFTFGPEDTVWLYVPLATHYADENHPLLQSYVDTVLQGCLEWGGEPMAESFIISTSGWGIFFLNDTPSSRRPWLFRKEYNVIDQLLKKYSDLTHYGDRRHPEEFASAFNQRMKGTWSIPRRNPNFTGRDHELEQLQSRLLAQDLGRRAVVRVEVAGMGGVGKSQLVTEYCYRHFPSEYGLVVWLNAETSDTLVADYRQLLADLAADIDVDDINKSTDDIIGEVKTRLFRSQVPWLLVFDNIEDHSLLDKFVPHGAGSKGHVLITTRHLDTVSAGEGSGNLILGCFDTSESLELLRRSAGDHNMEGEQNKAAATELCERLGNLPLALGMAAAYTRRCDVQISEYLDRYIMSEKSGQSMMHGKLNDYALTVASSLSLSLGEIEKESETSREVLQLLSFLAPDQHTKSLIRHLLSAKRNLDEHAMSRDASSTGLSKEVIISFGILLSGAYVFYLTSGRQKAGTLAILASVVAAASILVGPRGTKDEDAMLGNDQQLKWVTSASNSFSAFEYEQSDIAWNILKSYSLLSVKEGKGSVHRLLQQAMRYCQSKEEVRYHVAICIDAMYSMFTFNPLQTETWKESLQFLEHVKTVVPFALECGLDTFHTMRAGRLSKDAAIFSAMTLNQFIEAQASLDLSLKLYESTNLVNNRKLQEAKAEALHELGRVFRYQGNYADSEISLKDSLRISRGLNCKDETVKQCIADTLHELGVLEVKKHNLDSAASFLNESLAMRRTTGNDTVDADCAATLHQLAAVYVARKPPSLDKAKQLLLEALGLCRQIGQRAATLKQLARVTIRQGHLDQAESYLEQALELYVELYGDNKLHMNTAAVKFQQGALALQREQFDDAWAHFSECLRIRRHVYAYARSAKDTHPIHLEVSCVLHELGCVGFAQGRFTQSREMLLSERFILERLDEATNYSDRIFRALVTNLTWLRKCAKERGDEGEVVKLTQERSALKKRSEQKTSLVEEPTQLHSDAITLQHKLIECRLLARSFALEKSNNKAIIEREKLLVLLDELHGEIDNAPTSVMKRSAIQFRDTLMIEVERNVSERTVSILRACDELRVKQRQSNQEDFADMHFRSWAVVRLLNFWVELVILFQGVVETSHTLLGCQNLYVSGSTFDHAFDNIILESSMKLISFVVALSVSSQTTNGISSRRDSFFVSAVDTDYQLSSPTPFPSPSPPQHKKINKSTKKGCYLSFHADSGGRLELQYSKTSVEKAIAFWRAGEGKKIQGFKFNQNSGRQELIKGIAGGDANKKKYYSGCCQYMKEAKKFNGSVIFYSPIEQGIEVDIYVYFQGKMEKLDFEGGKMRDISAVSAVAVIPRDSDVFKGVINIDMAQFNNKGNMSGYTTTL</sequence>
<keyword evidence="1" id="KW-0812">Transmembrane</keyword>
<dbReference type="PANTHER" id="PTHR46082">
    <property type="entry name" value="ATP/GTP-BINDING PROTEIN-RELATED"/>
    <property type="match status" value="1"/>
</dbReference>
<dbReference type="InParanoid" id="B8CD55"/>